<feature type="domain" description="EAL" evidence="1">
    <location>
        <begin position="111"/>
        <end position="355"/>
    </location>
</feature>
<evidence type="ECO:0000259" key="1">
    <source>
        <dbReference type="PROSITE" id="PS50883"/>
    </source>
</evidence>
<dbReference type="Pfam" id="PF00563">
    <property type="entry name" value="EAL"/>
    <property type="match status" value="1"/>
</dbReference>
<dbReference type="Proteomes" id="UP000249166">
    <property type="component" value="Unassembled WGS sequence"/>
</dbReference>
<evidence type="ECO:0000313" key="3">
    <source>
        <dbReference type="Proteomes" id="UP000249166"/>
    </source>
</evidence>
<dbReference type="EMBL" id="QLNP01000017">
    <property type="protein sequence ID" value="RAM38969.1"/>
    <property type="molecule type" value="Genomic_DNA"/>
</dbReference>
<dbReference type="Gene3D" id="3.20.20.450">
    <property type="entry name" value="EAL domain"/>
    <property type="match status" value="1"/>
</dbReference>
<dbReference type="AlphaFoldDB" id="A0A328HK77"/>
<dbReference type="InterPro" id="IPR001633">
    <property type="entry name" value="EAL_dom"/>
</dbReference>
<accession>A0A328HK77</accession>
<dbReference type="InterPro" id="IPR035919">
    <property type="entry name" value="EAL_sf"/>
</dbReference>
<dbReference type="SMART" id="SM00052">
    <property type="entry name" value="EAL"/>
    <property type="match status" value="1"/>
</dbReference>
<dbReference type="PANTHER" id="PTHR33121:SF76">
    <property type="entry name" value="SIGNALING PROTEIN"/>
    <property type="match status" value="1"/>
</dbReference>
<proteinExistence type="predicted"/>
<dbReference type="InterPro" id="IPR050706">
    <property type="entry name" value="Cyclic-di-GMP_PDE-like"/>
</dbReference>
<dbReference type="PANTHER" id="PTHR33121">
    <property type="entry name" value="CYCLIC DI-GMP PHOSPHODIESTERASE PDEF"/>
    <property type="match status" value="1"/>
</dbReference>
<dbReference type="CDD" id="cd01948">
    <property type="entry name" value="EAL"/>
    <property type="match status" value="1"/>
</dbReference>
<gene>
    <name evidence="2" type="ORF">DBZ45_02200</name>
</gene>
<sequence length="365" mass="39161">MSWDDNSLHALTNSLPTGWGAQAALPGDMGELSVRWQAQQIITELLAETDPASARPRAQLRALFEAYPDNPEHVLLEHLTATTELANAENGAIPVVSSSQNVTVPEPVPFTRRSRNRIEAILADKMLMTAFQPIRRLPEGHVIGVEALTRFVSDDGASADHWFNEAESVGLGTELEVAALHRALTAAQAVPDHMFVAVNLTPATCTDPRIQGMLEHSQLAMGRIIIELNGPIPLDQYPSLTAALAPLRRSGLRVAVDGAGHRFTSMDQILELNPDIIKVDRSFVAGIESSPGQRLRAAAMVELAGDVNAVIGAHGVETPEELAALTELGMTSAQGYLLGRPSVHPLDWNAWIRSESETAASGPAS</sequence>
<protein>
    <submittedName>
        <fullName evidence="2">EAL domain-containing protein</fullName>
    </submittedName>
</protein>
<dbReference type="SUPFAM" id="SSF141868">
    <property type="entry name" value="EAL domain-like"/>
    <property type="match status" value="1"/>
</dbReference>
<comment type="caution">
    <text evidence="2">The sequence shown here is derived from an EMBL/GenBank/DDBJ whole genome shotgun (WGS) entry which is preliminary data.</text>
</comment>
<dbReference type="PROSITE" id="PS50883">
    <property type="entry name" value="EAL"/>
    <property type="match status" value="1"/>
</dbReference>
<dbReference type="GO" id="GO:0071111">
    <property type="term" value="F:cyclic-guanylate-specific phosphodiesterase activity"/>
    <property type="evidence" value="ECO:0007669"/>
    <property type="project" value="InterPro"/>
</dbReference>
<dbReference type="OrthoDB" id="23692at2"/>
<reference evidence="2 3" key="1">
    <citation type="submission" date="2018-04" db="EMBL/GenBank/DDBJ databases">
        <title>Bacteria isolated from cave deposits of Manipur.</title>
        <authorList>
            <person name="Sahoo D."/>
            <person name="Sarangthem I."/>
            <person name="Nandeibam J."/>
        </authorList>
    </citation>
    <scope>NUCLEOTIDE SEQUENCE [LARGE SCALE GENOMIC DNA]</scope>
    <source>
        <strain evidence="3">mrc11</strain>
    </source>
</reference>
<dbReference type="RefSeq" id="WP_111902346.1">
    <property type="nucleotide sequence ID" value="NZ_QLNP01000017.1"/>
</dbReference>
<name>A0A328HK77_ARTGO</name>
<evidence type="ECO:0000313" key="2">
    <source>
        <dbReference type="EMBL" id="RAM38969.1"/>
    </source>
</evidence>
<organism evidence="2 3">
    <name type="scientific">Arthrobacter globiformis</name>
    <dbReference type="NCBI Taxonomy" id="1665"/>
    <lineage>
        <taxon>Bacteria</taxon>
        <taxon>Bacillati</taxon>
        <taxon>Actinomycetota</taxon>
        <taxon>Actinomycetes</taxon>
        <taxon>Micrococcales</taxon>
        <taxon>Micrococcaceae</taxon>
        <taxon>Arthrobacter</taxon>
    </lineage>
</organism>